<dbReference type="InterPro" id="IPR011200">
    <property type="entry name" value="UCP012608"/>
</dbReference>
<accession>A0ABP6H3A4</accession>
<gene>
    <name evidence="2" type="ORF">GCM10009867_20450</name>
</gene>
<proteinExistence type="predicted"/>
<dbReference type="EMBL" id="BAAARN010000001">
    <property type="protein sequence ID" value="GAA2736234.1"/>
    <property type="molecule type" value="Genomic_DNA"/>
</dbReference>
<name>A0ABP6H3A4_9MICO</name>
<evidence type="ECO:0000256" key="1">
    <source>
        <dbReference type="SAM" id="MobiDB-lite"/>
    </source>
</evidence>
<protein>
    <recommendedName>
        <fullName evidence="4">DUF2332 domain-containing protein</fullName>
    </recommendedName>
</protein>
<feature type="region of interest" description="Disordered" evidence="1">
    <location>
        <begin position="308"/>
        <end position="334"/>
    </location>
</feature>
<evidence type="ECO:0008006" key="4">
    <source>
        <dbReference type="Google" id="ProtNLM"/>
    </source>
</evidence>
<sequence length="334" mass="35726">MSELPDPEYLAFARGQAAGSSPTYERLAYGVASDPWAQQALSSVPAAKRQPNLLFGVGRLLGAPVGDPEAFLRWLPEHWDRVRSELLTRSTQTNEAGRCATLVPALATLPRPLALLEVGASAGLCLYPDRYRYDWGRGVVGDGPGPVLSCAWSGEAAPPTTLPEVVWRAGLDLNPLDLTDRDDRRWLECLVWPEHDERRRRLRAAADVVAADPPLLVTGDLVTDLPALAARAPAGATLVVLHSAVLAYVGAATRREFVEVVRSIGAHWLANEHPSLLTGLVAGLGTGLGDAVVPPRVEGPEPFATALDGRPVGWSGPHGQSYRALTRPGPDLTH</sequence>
<dbReference type="Pfam" id="PF10094">
    <property type="entry name" value="DUF2332"/>
    <property type="match status" value="1"/>
</dbReference>
<dbReference type="RefSeq" id="WP_344192793.1">
    <property type="nucleotide sequence ID" value="NZ_BAAARN010000001.1"/>
</dbReference>
<comment type="caution">
    <text evidence="2">The sequence shown here is derived from an EMBL/GenBank/DDBJ whole genome shotgun (WGS) entry which is preliminary data.</text>
</comment>
<reference evidence="3" key="1">
    <citation type="journal article" date="2019" name="Int. J. Syst. Evol. Microbiol.">
        <title>The Global Catalogue of Microorganisms (GCM) 10K type strain sequencing project: providing services to taxonomists for standard genome sequencing and annotation.</title>
        <authorList>
            <consortium name="The Broad Institute Genomics Platform"/>
            <consortium name="The Broad Institute Genome Sequencing Center for Infectious Disease"/>
            <person name="Wu L."/>
            <person name="Ma J."/>
        </authorList>
    </citation>
    <scope>NUCLEOTIDE SEQUENCE [LARGE SCALE GENOMIC DNA]</scope>
    <source>
        <strain evidence="3">JCM 16378</strain>
    </source>
</reference>
<evidence type="ECO:0000313" key="2">
    <source>
        <dbReference type="EMBL" id="GAA2736234.1"/>
    </source>
</evidence>
<organism evidence="2 3">
    <name type="scientific">Pedococcus aerophilus</name>
    <dbReference type="NCBI Taxonomy" id="436356"/>
    <lineage>
        <taxon>Bacteria</taxon>
        <taxon>Bacillati</taxon>
        <taxon>Actinomycetota</taxon>
        <taxon>Actinomycetes</taxon>
        <taxon>Micrococcales</taxon>
        <taxon>Intrasporangiaceae</taxon>
        <taxon>Pedococcus</taxon>
    </lineage>
</organism>
<dbReference type="Proteomes" id="UP001501326">
    <property type="component" value="Unassembled WGS sequence"/>
</dbReference>
<keyword evidence="3" id="KW-1185">Reference proteome</keyword>
<evidence type="ECO:0000313" key="3">
    <source>
        <dbReference type="Proteomes" id="UP001501326"/>
    </source>
</evidence>